<accession>A0AAD2CRG0</accession>
<dbReference type="EMBL" id="CAKOGP040000974">
    <property type="protein sequence ID" value="CAJ1940892.1"/>
    <property type="molecule type" value="Genomic_DNA"/>
</dbReference>
<dbReference type="AlphaFoldDB" id="A0AAD2CRG0"/>
<feature type="region of interest" description="Disordered" evidence="1">
    <location>
        <begin position="1"/>
        <end position="35"/>
    </location>
</feature>
<sequence>MGKTEDGEPSEGLSETRELARDGVEDPGPEPGSTALLWSEVDSVLAVWSGVTSSRREAAVVVSRGGGWLAMAVVARGGELGRGAVSGLDLTACAGVAGGVGSFAAESEAADSGLSWGKGTVA</sequence>
<evidence type="ECO:0000313" key="3">
    <source>
        <dbReference type="Proteomes" id="UP001295423"/>
    </source>
</evidence>
<organism evidence="2 3">
    <name type="scientific">Cylindrotheca closterium</name>
    <dbReference type="NCBI Taxonomy" id="2856"/>
    <lineage>
        <taxon>Eukaryota</taxon>
        <taxon>Sar</taxon>
        <taxon>Stramenopiles</taxon>
        <taxon>Ochrophyta</taxon>
        <taxon>Bacillariophyta</taxon>
        <taxon>Bacillariophyceae</taxon>
        <taxon>Bacillariophycidae</taxon>
        <taxon>Bacillariales</taxon>
        <taxon>Bacillariaceae</taxon>
        <taxon>Cylindrotheca</taxon>
    </lineage>
</organism>
<name>A0AAD2CRG0_9STRA</name>
<dbReference type="Proteomes" id="UP001295423">
    <property type="component" value="Unassembled WGS sequence"/>
</dbReference>
<comment type="caution">
    <text evidence="2">The sequence shown here is derived from an EMBL/GenBank/DDBJ whole genome shotgun (WGS) entry which is preliminary data.</text>
</comment>
<feature type="compositionally biased region" description="Basic and acidic residues" evidence="1">
    <location>
        <begin position="14"/>
        <end position="24"/>
    </location>
</feature>
<proteinExistence type="predicted"/>
<feature type="non-terminal residue" evidence="2">
    <location>
        <position position="122"/>
    </location>
</feature>
<keyword evidence="3" id="KW-1185">Reference proteome</keyword>
<evidence type="ECO:0000313" key="2">
    <source>
        <dbReference type="EMBL" id="CAJ1940892.1"/>
    </source>
</evidence>
<protein>
    <submittedName>
        <fullName evidence="2">Uncharacterized protein</fullName>
    </submittedName>
</protein>
<evidence type="ECO:0000256" key="1">
    <source>
        <dbReference type="SAM" id="MobiDB-lite"/>
    </source>
</evidence>
<reference evidence="2" key="1">
    <citation type="submission" date="2023-08" db="EMBL/GenBank/DDBJ databases">
        <authorList>
            <person name="Audoor S."/>
            <person name="Bilcke G."/>
        </authorList>
    </citation>
    <scope>NUCLEOTIDE SEQUENCE</scope>
</reference>
<gene>
    <name evidence="2" type="ORF">CYCCA115_LOCUS7263</name>
</gene>